<reference evidence="2 3" key="1">
    <citation type="journal article" date="2009" name="Nat. Genet.">
        <title>The genome of the cucumber, Cucumis sativus L.</title>
        <authorList>
            <person name="Huang S."/>
            <person name="Li R."/>
            <person name="Zhang Z."/>
            <person name="Li L."/>
            <person name="Gu X."/>
            <person name="Fan W."/>
            <person name="Lucas W.J."/>
            <person name="Wang X."/>
            <person name="Xie B."/>
            <person name="Ni P."/>
            <person name="Ren Y."/>
            <person name="Zhu H."/>
            <person name="Li J."/>
            <person name="Lin K."/>
            <person name="Jin W."/>
            <person name="Fei Z."/>
            <person name="Li G."/>
            <person name="Staub J."/>
            <person name="Kilian A."/>
            <person name="van der Vossen E.A."/>
            <person name="Wu Y."/>
            <person name="Guo J."/>
            <person name="He J."/>
            <person name="Jia Z."/>
            <person name="Ren Y."/>
            <person name="Tian G."/>
            <person name="Lu Y."/>
            <person name="Ruan J."/>
            <person name="Qian W."/>
            <person name="Wang M."/>
            <person name="Huang Q."/>
            <person name="Li B."/>
            <person name="Xuan Z."/>
            <person name="Cao J."/>
            <person name="Asan"/>
            <person name="Wu Z."/>
            <person name="Zhang J."/>
            <person name="Cai Q."/>
            <person name="Bai Y."/>
            <person name="Zhao B."/>
            <person name="Han Y."/>
            <person name="Li Y."/>
            <person name="Li X."/>
            <person name="Wang S."/>
            <person name="Shi Q."/>
            <person name="Liu S."/>
            <person name="Cho W.K."/>
            <person name="Kim J.Y."/>
            <person name="Xu Y."/>
            <person name="Heller-Uszynska K."/>
            <person name="Miao H."/>
            <person name="Cheng Z."/>
            <person name="Zhang S."/>
            <person name="Wu J."/>
            <person name="Yang Y."/>
            <person name="Kang H."/>
            <person name="Li M."/>
            <person name="Liang H."/>
            <person name="Ren X."/>
            <person name="Shi Z."/>
            <person name="Wen M."/>
            <person name="Jian M."/>
            <person name="Yang H."/>
            <person name="Zhang G."/>
            <person name="Yang Z."/>
            <person name="Chen R."/>
            <person name="Liu S."/>
            <person name="Li J."/>
            <person name="Ma L."/>
            <person name="Liu H."/>
            <person name="Zhou Y."/>
            <person name="Zhao J."/>
            <person name="Fang X."/>
            <person name="Li G."/>
            <person name="Fang L."/>
            <person name="Li Y."/>
            <person name="Liu D."/>
            <person name="Zheng H."/>
            <person name="Zhang Y."/>
            <person name="Qin N."/>
            <person name="Li Z."/>
            <person name="Yang G."/>
            <person name="Yang S."/>
            <person name="Bolund L."/>
            <person name="Kristiansen K."/>
            <person name="Zheng H."/>
            <person name="Li S."/>
            <person name="Zhang X."/>
            <person name="Yang H."/>
            <person name="Wang J."/>
            <person name="Sun R."/>
            <person name="Zhang B."/>
            <person name="Jiang S."/>
            <person name="Wang J."/>
            <person name="Du Y."/>
            <person name="Li S."/>
        </authorList>
    </citation>
    <scope>NUCLEOTIDE SEQUENCE [LARGE SCALE GENOMIC DNA]</scope>
    <source>
        <strain evidence="3">cv. 9930</strain>
    </source>
</reference>
<feature type="compositionally biased region" description="Low complexity" evidence="1">
    <location>
        <begin position="76"/>
        <end position="90"/>
    </location>
</feature>
<dbReference type="PANTHER" id="PTHR33472:SF1">
    <property type="entry name" value="EXTENSIN-RELATED"/>
    <property type="match status" value="1"/>
</dbReference>
<dbReference type="OrthoDB" id="1939627at2759"/>
<name>A0A0A0L3R5_CUCSA</name>
<feature type="region of interest" description="Disordered" evidence="1">
    <location>
        <begin position="244"/>
        <end position="270"/>
    </location>
</feature>
<feature type="compositionally biased region" description="Low complexity" evidence="1">
    <location>
        <begin position="195"/>
        <end position="204"/>
    </location>
</feature>
<proteinExistence type="predicted"/>
<evidence type="ECO:0000313" key="3">
    <source>
        <dbReference type="Proteomes" id="UP000029981"/>
    </source>
</evidence>
<dbReference type="Proteomes" id="UP000029981">
    <property type="component" value="Chromosome 3"/>
</dbReference>
<evidence type="ECO:0000313" key="2">
    <source>
        <dbReference type="EMBL" id="KGN56393.1"/>
    </source>
</evidence>
<accession>A0A0A0L3R5</accession>
<feature type="region of interest" description="Disordered" evidence="1">
    <location>
        <begin position="195"/>
        <end position="219"/>
    </location>
</feature>
<feature type="compositionally biased region" description="Polar residues" evidence="1">
    <location>
        <begin position="22"/>
        <end position="31"/>
    </location>
</feature>
<feature type="region of interest" description="Disordered" evidence="1">
    <location>
        <begin position="1"/>
        <end position="153"/>
    </location>
</feature>
<dbReference type="PANTHER" id="PTHR33472">
    <property type="entry name" value="OS01G0106600 PROTEIN"/>
    <property type="match status" value="1"/>
</dbReference>
<dbReference type="AlphaFoldDB" id="A0A0A0L3R5"/>
<feature type="compositionally biased region" description="Basic and acidic residues" evidence="1">
    <location>
        <begin position="127"/>
        <end position="142"/>
    </location>
</feature>
<organism evidence="2 3">
    <name type="scientific">Cucumis sativus</name>
    <name type="common">Cucumber</name>
    <dbReference type="NCBI Taxonomy" id="3659"/>
    <lineage>
        <taxon>Eukaryota</taxon>
        <taxon>Viridiplantae</taxon>
        <taxon>Streptophyta</taxon>
        <taxon>Embryophyta</taxon>
        <taxon>Tracheophyta</taxon>
        <taxon>Spermatophyta</taxon>
        <taxon>Magnoliopsida</taxon>
        <taxon>eudicotyledons</taxon>
        <taxon>Gunneridae</taxon>
        <taxon>Pentapetalae</taxon>
        <taxon>rosids</taxon>
        <taxon>fabids</taxon>
        <taxon>Cucurbitales</taxon>
        <taxon>Cucurbitaceae</taxon>
        <taxon>Benincaseae</taxon>
        <taxon>Cucumis</taxon>
    </lineage>
</organism>
<keyword evidence="3" id="KW-1185">Reference proteome</keyword>
<gene>
    <name evidence="2" type="ORF">Csa_3G119280</name>
</gene>
<sequence length="270" mass="29870">MAGRNFGRLYRFSSANRPLAPVTNTSGQDSAQYDGRRYPSSARDTSLEPRSSPPRVALRRDDQPLPASPTYSIKKATSPPSSPSYRAPAARGISSPTKTVDEYPKYKPNTQPRSPEAKQKPGIFHKSTVEKVTKSDRYHESSKTLSSHKGQLQPNAINIKGENVGAVMEIVESSKREGGHMIKKIKETARGILNNNDMANDQNNEASKAPNSSMPTNTFLNSNFQSVNNSLLYNANLTHRDPGLHLAFSRNPTGERSGVDDHKKQHHTRY</sequence>
<reference evidence="2 3" key="4">
    <citation type="journal article" date="2011" name="BMC Genomics">
        <title>RNA-Seq improves annotation of protein-coding genes in the cucumber genome.</title>
        <authorList>
            <person name="Li Z."/>
            <person name="Zhang Z."/>
            <person name="Yan P."/>
            <person name="Huang S."/>
            <person name="Fei Z."/>
            <person name="Lin K."/>
        </authorList>
    </citation>
    <scope>NUCLEOTIDE SEQUENCE [LARGE SCALE GENOMIC DNA]</scope>
    <source>
        <strain evidence="3">cv. 9930</strain>
    </source>
</reference>
<reference evidence="2 3" key="3">
    <citation type="journal article" date="2010" name="BMC Genomics">
        <title>Transcriptome sequencing and comparative analysis of cucumber flowers with different sex types.</title>
        <authorList>
            <person name="Guo S."/>
            <person name="Zheng Y."/>
            <person name="Joung J.G."/>
            <person name="Liu S."/>
            <person name="Zhang Z."/>
            <person name="Crasta O.R."/>
            <person name="Sobral B.W."/>
            <person name="Xu Y."/>
            <person name="Huang S."/>
            <person name="Fei Z."/>
        </authorList>
    </citation>
    <scope>NUCLEOTIDE SEQUENCE [LARGE SCALE GENOMIC DNA]</scope>
    <source>
        <strain evidence="3">cv. 9930</strain>
    </source>
</reference>
<evidence type="ECO:0000256" key="1">
    <source>
        <dbReference type="SAM" id="MobiDB-lite"/>
    </source>
</evidence>
<feature type="compositionally biased region" description="Polar residues" evidence="1">
    <location>
        <begin position="205"/>
        <end position="219"/>
    </location>
</feature>
<dbReference type="KEGG" id="csv:101205479"/>
<protein>
    <submittedName>
        <fullName evidence="2">Uncharacterized protein</fullName>
    </submittedName>
</protein>
<dbReference type="EMBL" id="CM002924">
    <property type="protein sequence ID" value="KGN56393.1"/>
    <property type="molecule type" value="Genomic_DNA"/>
</dbReference>
<dbReference type="Gramene" id="KGN56393">
    <property type="protein sequence ID" value="KGN56393"/>
    <property type="gene ID" value="Csa_3G119280"/>
</dbReference>
<reference evidence="2 3" key="2">
    <citation type="journal article" date="2009" name="PLoS ONE">
        <title>An integrated genetic and cytogenetic map of the cucumber genome.</title>
        <authorList>
            <person name="Ren Y."/>
            <person name="Zhang Z."/>
            <person name="Liu J."/>
            <person name="Staub J.E."/>
            <person name="Han Y."/>
            <person name="Cheng Z."/>
            <person name="Li X."/>
            <person name="Lu J."/>
            <person name="Miao H."/>
            <person name="Kang H."/>
            <person name="Xie B."/>
            <person name="Gu X."/>
            <person name="Wang X."/>
            <person name="Du Y."/>
            <person name="Jin W."/>
            <person name="Huang S."/>
        </authorList>
    </citation>
    <scope>NUCLEOTIDE SEQUENCE [LARGE SCALE GENOMIC DNA]</scope>
    <source>
        <strain evidence="3">cv. 9930</strain>
    </source>
</reference>
<feature type="compositionally biased region" description="Polar residues" evidence="1">
    <location>
        <begin position="143"/>
        <end position="153"/>
    </location>
</feature>